<evidence type="ECO:0000313" key="3">
    <source>
        <dbReference type="Proteomes" id="UP001500051"/>
    </source>
</evidence>
<dbReference type="RefSeq" id="WP_344813183.1">
    <property type="nucleotide sequence ID" value="NZ_BAAAYX010000013.1"/>
</dbReference>
<reference evidence="3" key="1">
    <citation type="journal article" date="2019" name="Int. J. Syst. Evol. Microbiol.">
        <title>The Global Catalogue of Microorganisms (GCM) 10K type strain sequencing project: providing services to taxonomists for standard genome sequencing and annotation.</title>
        <authorList>
            <consortium name="The Broad Institute Genomics Platform"/>
            <consortium name="The Broad Institute Genome Sequencing Center for Infectious Disease"/>
            <person name="Wu L."/>
            <person name="Ma J."/>
        </authorList>
    </citation>
    <scope>NUCLEOTIDE SEQUENCE [LARGE SCALE GENOMIC DNA]</scope>
    <source>
        <strain evidence="3">JCM 16548</strain>
    </source>
</reference>
<organism evidence="2 3">
    <name type="scientific">Microlunatus aurantiacus</name>
    <dbReference type="NCBI Taxonomy" id="446786"/>
    <lineage>
        <taxon>Bacteria</taxon>
        <taxon>Bacillati</taxon>
        <taxon>Actinomycetota</taxon>
        <taxon>Actinomycetes</taxon>
        <taxon>Propionibacteriales</taxon>
        <taxon>Propionibacteriaceae</taxon>
        <taxon>Microlunatus</taxon>
    </lineage>
</organism>
<gene>
    <name evidence="2" type="ORF">GCM10022204_29840</name>
</gene>
<name>A0ABP7DV55_9ACTN</name>
<sequence>MIVRILSEGQWRIESDARNALNALDDAVEAAVKVGDQDQLAQALRSLHDQVRAVGVVVPDDEITDSDLILPDVDASLDEVRALLSESDEGLIPN</sequence>
<dbReference type="EMBL" id="BAAAYX010000013">
    <property type="protein sequence ID" value="GAA3709570.1"/>
    <property type="molecule type" value="Genomic_DNA"/>
</dbReference>
<evidence type="ECO:0000259" key="1">
    <source>
        <dbReference type="Pfam" id="PF22743"/>
    </source>
</evidence>
<dbReference type="Pfam" id="PF22743">
    <property type="entry name" value="PspAA"/>
    <property type="match status" value="1"/>
</dbReference>
<keyword evidence="3" id="KW-1185">Reference proteome</keyword>
<protein>
    <recommendedName>
        <fullName evidence="1">PspA-associated domain-containing protein</fullName>
    </recommendedName>
</protein>
<evidence type="ECO:0000313" key="2">
    <source>
        <dbReference type="EMBL" id="GAA3709570.1"/>
    </source>
</evidence>
<comment type="caution">
    <text evidence="2">The sequence shown here is derived from an EMBL/GenBank/DDBJ whole genome shotgun (WGS) entry which is preliminary data.</text>
</comment>
<accession>A0ABP7DV55</accession>
<feature type="domain" description="PspA-associated" evidence="1">
    <location>
        <begin position="1"/>
        <end position="94"/>
    </location>
</feature>
<proteinExistence type="predicted"/>
<dbReference type="InterPro" id="IPR054437">
    <property type="entry name" value="PspA-assoc_dom"/>
</dbReference>
<dbReference type="Proteomes" id="UP001500051">
    <property type="component" value="Unassembled WGS sequence"/>
</dbReference>